<evidence type="ECO:0000313" key="3">
    <source>
        <dbReference type="Proteomes" id="UP000274556"/>
    </source>
</evidence>
<accession>A0A495VE00</accession>
<dbReference type="EMBL" id="RBXL01000001">
    <property type="protein sequence ID" value="RKT47621.1"/>
    <property type="molecule type" value="Genomic_DNA"/>
</dbReference>
<proteinExistence type="predicted"/>
<feature type="transmembrane region" description="Helical" evidence="1">
    <location>
        <begin position="28"/>
        <end position="45"/>
    </location>
</feature>
<keyword evidence="3" id="KW-1185">Reference proteome</keyword>
<feature type="transmembrane region" description="Helical" evidence="1">
    <location>
        <begin position="80"/>
        <end position="101"/>
    </location>
</feature>
<dbReference type="Proteomes" id="UP000274556">
    <property type="component" value="Unassembled WGS sequence"/>
</dbReference>
<name>A0A495VE00_9GAMM</name>
<protein>
    <submittedName>
        <fullName evidence="2">Uncharacterized protein</fullName>
    </submittedName>
</protein>
<evidence type="ECO:0000313" key="2">
    <source>
        <dbReference type="EMBL" id="RKT47621.1"/>
    </source>
</evidence>
<feature type="transmembrane region" description="Helical" evidence="1">
    <location>
        <begin position="113"/>
        <end position="133"/>
    </location>
</feature>
<dbReference type="AlphaFoldDB" id="A0A495VE00"/>
<organism evidence="2 3">
    <name type="scientific">Thiocapsa rosea</name>
    <dbReference type="NCBI Taxonomy" id="69360"/>
    <lineage>
        <taxon>Bacteria</taxon>
        <taxon>Pseudomonadati</taxon>
        <taxon>Pseudomonadota</taxon>
        <taxon>Gammaproteobacteria</taxon>
        <taxon>Chromatiales</taxon>
        <taxon>Chromatiaceae</taxon>
        <taxon>Thiocapsa</taxon>
    </lineage>
</organism>
<comment type="caution">
    <text evidence="2">The sequence shown here is derived from an EMBL/GenBank/DDBJ whole genome shotgun (WGS) entry which is preliminary data.</text>
</comment>
<sequence length="172" mass="19011">MTGLATIGQLAYFLPSIPAWVTGRVSSVLGYLISAALIFSFYLIVWPPPSPWRLRRFWFAIGWLVLLLAPIGLTDLPPSVAWFNNSVKLAFIAFMLIYGPFQWRGTSALSRIALAYLLATCATGILVVARTWFPELASLAVAHFWPINLLMQSLMLMAVLAVSGRLLAEVPE</sequence>
<feature type="transmembrane region" description="Helical" evidence="1">
    <location>
        <begin position="145"/>
        <end position="168"/>
    </location>
</feature>
<evidence type="ECO:0000256" key="1">
    <source>
        <dbReference type="SAM" id="Phobius"/>
    </source>
</evidence>
<keyword evidence="1" id="KW-0472">Membrane</keyword>
<gene>
    <name evidence="2" type="ORF">BDD21_5222</name>
</gene>
<feature type="transmembrane region" description="Helical" evidence="1">
    <location>
        <begin position="57"/>
        <end position="74"/>
    </location>
</feature>
<reference evidence="2 3" key="1">
    <citation type="submission" date="2018-10" db="EMBL/GenBank/DDBJ databases">
        <title>Genomic Encyclopedia of Archaeal and Bacterial Type Strains, Phase II (KMG-II): from individual species to whole genera.</title>
        <authorList>
            <person name="Goeker M."/>
        </authorList>
    </citation>
    <scope>NUCLEOTIDE SEQUENCE [LARGE SCALE GENOMIC DNA]</scope>
    <source>
        <strain evidence="2 3">DSM 235</strain>
    </source>
</reference>
<keyword evidence="1" id="KW-1133">Transmembrane helix</keyword>
<keyword evidence="1" id="KW-0812">Transmembrane</keyword>